<evidence type="ECO:0000313" key="13">
    <source>
        <dbReference type="Proteomes" id="UP001296104"/>
    </source>
</evidence>
<feature type="compositionally biased region" description="Polar residues" evidence="9">
    <location>
        <begin position="80"/>
        <end position="92"/>
    </location>
</feature>
<feature type="compositionally biased region" description="Polar residues" evidence="9">
    <location>
        <begin position="656"/>
        <end position="669"/>
    </location>
</feature>
<gene>
    <name evidence="12" type="ORF">LECACI_7A003026</name>
</gene>
<dbReference type="EMBL" id="CAVMBE010000014">
    <property type="protein sequence ID" value="CAK3936734.1"/>
    <property type="molecule type" value="Genomic_DNA"/>
</dbReference>
<dbReference type="Pfam" id="PF02891">
    <property type="entry name" value="zf-MIZ"/>
    <property type="match status" value="1"/>
</dbReference>
<protein>
    <submittedName>
        <fullName evidence="12">E3 SUMO- ligase pli1</fullName>
    </submittedName>
</protein>
<organism evidence="12 13">
    <name type="scientific">Lecanosticta acicola</name>
    <dbReference type="NCBI Taxonomy" id="111012"/>
    <lineage>
        <taxon>Eukaryota</taxon>
        <taxon>Fungi</taxon>
        <taxon>Dikarya</taxon>
        <taxon>Ascomycota</taxon>
        <taxon>Pezizomycotina</taxon>
        <taxon>Dothideomycetes</taxon>
        <taxon>Dothideomycetidae</taxon>
        <taxon>Mycosphaerellales</taxon>
        <taxon>Mycosphaerellaceae</taxon>
        <taxon>Lecanosticta</taxon>
    </lineage>
</organism>
<keyword evidence="4" id="KW-0479">Metal-binding</keyword>
<dbReference type="Gene3D" id="2.60.120.780">
    <property type="entry name" value="PINIT domain"/>
    <property type="match status" value="1"/>
</dbReference>
<feature type="compositionally biased region" description="Low complexity" evidence="9">
    <location>
        <begin position="452"/>
        <end position="471"/>
    </location>
</feature>
<evidence type="ECO:0000256" key="5">
    <source>
        <dbReference type="ARBA" id="ARBA00022771"/>
    </source>
</evidence>
<feature type="region of interest" description="Disordered" evidence="9">
    <location>
        <begin position="382"/>
        <end position="669"/>
    </location>
</feature>
<evidence type="ECO:0000256" key="1">
    <source>
        <dbReference type="ARBA" id="ARBA00004718"/>
    </source>
</evidence>
<dbReference type="InterPro" id="IPR003034">
    <property type="entry name" value="SAP_dom"/>
</dbReference>
<keyword evidence="12" id="KW-0436">Ligase</keyword>
<keyword evidence="7" id="KW-0862">Zinc</keyword>
<feature type="compositionally biased region" description="Polar residues" evidence="9">
    <location>
        <begin position="534"/>
        <end position="549"/>
    </location>
</feature>
<evidence type="ECO:0000256" key="3">
    <source>
        <dbReference type="ARBA" id="ARBA00022679"/>
    </source>
</evidence>
<keyword evidence="13" id="KW-1185">Reference proteome</keyword>
<feature type="domain" description="SP-RING-type" evidence="10">
    <location>
        <begin position="285"/>
        <end position="370"/>
    </location>
</feature>
<dbReference type="PANTHER" id="PTHR10782">
    <property type="entry name" value="ZINC FINGER MIZ DOMAIN-CONTAINING PROTEIN"/>
    <property type="match status" value="1"/>
</dbReference>
<dbReference type="Gene3D" id="3.30.40.10">
    <property type="entry name" value="Zinc/RING finger domain, C3HC4 (zinc finger)"/>
    <property type="match status" value="1"/>
</dbReference>
<keyword evidence="3" id="KW-0808">Transferase</keyword>
<dbReference type="InterPro" id="IPR023321">
    <property type="entry name" value="PINIT"/>
</dbReference>
<dbReference type="GO" id="GO:0008270">
    <property type="term" value="F:zinc ion binding"/>
    <property type="evidence" value="ECO:0007669"/>
    <property type="project" value="UniProtKB-KW"/>
</dbReference>
<dbReference type="PANTHER" id="PTHR10782:SF100">
    <property type="entry name" value="LIGASE SIZA, PUTATIVE (AFU_ORTHOLOGUE AFUA_6G05240)-RELATED"/>
    <property type="match status" value="1"/>
</dbReference>
<evidence type="ECO:0000256" key="2">
    <source>
        <dbReference type="ARBA" id="ARBA00005383"/>
    </source>
</evidence>
<feature type="compositionally biased region" description="Low complexity" evidence="9">
    <location>
        <begin position="497"/>
        <end position="512"/>
    </location>
</feature>
<evidence type="ECO:0000256" key="9">
    <source>
        <dbReference type="SAM" id="MobiDB-lite"/>
    </source>
</evidence>
<evidence type="ECO:0000313" key="12">
    <source>
        <dbReference type="EMBL" id="CAK3936734.1"/>
    </source>
</evidence>
<comment type="pathway">
    <text evidence="1">Protein modification; protein sumoylation.</text>
</comment>
<keyword evidence="5 8" id="KW-0863">Zinc-finger</keyword>
<reference evidence="12" key="1">
    <citation type="submission" date="2023-11" db="EMBL/GenBank/DDBJ databases">
        <authorList>
            <person name="Alioto T."/>
            <person name="Alioto T."/>
            <person name="Gomez Garrido J."/>
        </authorList>
    </citation>
    <scope>NUCLEOTIDE SEQUENCE</scope>
</reference>
<feature type="region of interest" description="Disordered" evidence="9">
    <location>
        <begin position="72"/>
        <end position="110"/>
    </location>
</feature>
<dbReference type="GO" id="GO:0061665">
    <property type="term" value="F:SUMO ligase activity"/>
    <property type="evidence" value="ECO:0007669"/>
    <property type="project" value="TreeGrafter"/>
</dbReference>
<dbReference type="GO" id="GO:0016925">
    <property type="term" value="P:protein sumoylation"/>
    <property type="evidence" value="ECO:0007669"/>
    <property type="project" value="TreeGrafter"/>
</dbReference>
<feature type="compositionally biased region" description="Polar residues" evidence="9">
    <location>
        <begin position="101"/>
        <end position="110"/>
    </location>
</feature>
<dbReference type="PROSITE" id="PS51044">
    <property type="entry name" value="ZF_SP_RING"/>
    <property type="match status" value="1"/>
</dbReference>
<dbReference type="SMART" id="SM00513">
    <property type="entry name" value="SAP"/>
    <property type="match status" value="1"/>
</dbReference>
<evidence type="ECO:0000256" key="6">
    <source>
        <dbReference type="ARBA" id="ARBA00022786"/>
    </source>
</evidence>
<feature type="compositionally biased region" description="Polar residues" evidence="9">
    <location>
        <begin position="418"/>
        <end position="429"/>
    </location>
</feature>
<dbReference type="Pfam" id="PF14324">
    <property type="entry name" value="PINIT"/>
    <property type="match status" value="1"/>
</dbReference>
<dbReference type="InterPro" id="IPR004181">
    <property type="entry name" value="Znf_MIZ"/>
</dbReference>
<comment type="caution">
    <text evidence="12">The sequence shown here is derived from an EMBL/GenBank/DDBJ whole genome shotgun (WGS) entry which is preliminary data.</text>
</comment>
<comment type="similarity">
    <text evidence="2">Belongs to the PIAS family.</text>
</comment>
<evidence type="ECO:0000256" key="8">
    <source>
        <dbReference type="PROSITE-ProRule" id="PRU00452"/>
    </source>
</evidence>
<proteinExistence type="inferred from homology"/>
<evidence type="ECO:0000256" key="4">
    <source>
        <dbReference type="ARBA" id="ARBA00022723"/>
    </source>
</evidence>
<sequence length="669" mass="72383">MATYELQRQKGNVESTIKTVVNNDLKEICKAYNYQVSGTKAVLQKRCIEILDTIVKSGDMEAFRAFQHRLNHHGQAPPRASSSNYQNQNGDYSDSMAPGQGRSTASSSRWPSRLNFKASPFYEVLETVLPLQELAEMPQNRNTIRTNISLSPEQVACLSSDPSMKLLMYCGANAGNAAYTPIDVAFPSQIEVKINGDDVKWNFKGLKNKPGSTKPADITDKVRRKPGYPNQVSVTYALTQKRFAFTINLVKHMTADTLAQRIKEGRHGGGIISKQRVLDEMKSKADDEIGVTSVRMSLKDPISTLRITLPVRSTICTHQQCFDGAMFLQLQDQAPQWSCPLCSKSVNYEQLCIDKYFEEILQKTPLSIEKVDLEPDGQWHFIKETDESQPNGGTSKAGRAHYDDDFDDGDDLVDVTDSQAKSQPKNSLSGLARPTPSILSPMPSTGVAMNTPPLSSRGPSAAPSASSAQQSNKRPASSVIDLTLSDDDEPPRPAKRNTTSTHPNTTYSTPNSLPDPRYPSYPSGQGRVADSFRAGNSSRPPSLGPSNGAGNYYPSNGLGGSSLARGTASPVQPREQPGSPWGIGGGRSSTDGQPSWRTAAGASTGPSSTFGSFPMRPSTTSATHPGSSASPAQQNTRPLPPMRDHPPAGPYGHGWRSNSYSGYSHSPPG</sequence>
<dbReference type="GO" id="GO:0000785">
    <property type="term" value="C:chromatin"/>
    <property type="evidence" value="ECO:0007669"/>
    <property type="project" value="TreeGrafter"/>
</dbReference>
<dbReference type="GO" id="GO:0016874">
    <property type="term" value="F:ligase activity"/>
    <property type="evidence" value="ECO:0007669"/>
    <property type="project" value="UniProtKB-KW"/>
</dbReference>
<keyword evidence="6" id="KW-0833">Ubl conjugation pathway</keyword>
<dbReference type="InterPro" id="IPR013083">
    <property type="entry name" value="Znf_RING/FYVE/PHD"/>
</dbReference>
<name>A0AAI8YW24_9PEZI</name>
<dbReference type="AlphaFoldDB" id="A0AAI8YW24"/>
<dbReference type="InterPro" id="IPR038654">
    <property type="entry name" value="PINIT_sf"/>
</dbReference>
<dbReference type="Proteomes" id="UP001296104">
    <property type="component" value="Unassembled WGS sequence"/>
</dbReference>
<evidence type="ECO:0000259" key="11">
    <source>
        <dbReference type="PROSITE" id="PS51466"/>
    </source>
</evidence>
<feature type="domain" description="PINIT" evidence="11">
    <location>
        <begin position="102"/>
        <end position="253"/>
    </location>
</feature>
<feature type="compositionally biased region" description="Polar residues" evidence="9">
    <location>
        <begin position="604"/>
        <end position="637"/>
    </location>
</feature>
<feature type="compositionally biased region" description="Acidic residues" evidence="9">
    <location>
        <begin position="404"/>
        <end position="414"/>
    </location>
</feature>
<evidence type="ECO:0000259" key="10">
    <source>
        <dbReference type="PROSITE" id="PS51044"/>
    </source>
</evidence>
<evidence type="ECO:0000256" key="7">
    <source>
        <dbReference type="ARBA" id="ARBA00022833"/>
    </source>
</evidence>
<dbReference type="PROSITE" id="PS51466">
    <property type="entry name" value="PINIT"/>
    <property type="match status" value="1"/>
</dbReference>
<accession>A0AAI8YW24</accession>